<proteinExistence type="predicted"/>
<evidence type="ECO:0000313" key="2">
    <source>
        <dbReference type="EMBL" id="KAK5839521.1"/>
    </source>
</evidence>
<feature type="region of interest" description="Disordered" evidence="1">
    <location>
        <begin position="52"/>
        <end position="89"/>
    </location>
</feature>
<evidence type="ECO:0000313" key="3">
    <source>
        <dbReference type="Proteomes" id="UP001358586"/>
    </source>
</evidence>
<protein>
    <submittedName>
        <fullName evidence="2">Uncharacterized protein</fullName>
    </submittedName>
</protein>
<sequence length="127" mass="14354">MNYKKVWEPFLPKGIPTTSSKAEKVHELNQGEQEEPIELDIEESTNEIETEANLVTDTEEEEFDKELNSPKPVKGSATPKPEVEPKKEIVKLSVEPKSTTLMPTSASASKKSEFSIMMDKCKFMHNQ</sequence>
<organism evidence="2 3">
    <name type="scientific">Gossypium arboreum</name>
    <name type="common">Tree cotton</name>
    <name type="synonym">Gossypium nanking</name>
    <dbReference type="NCBI Taxonomy" id="29729"/>
    <lineage>
        <taxon>Eukaryota</taxon>
        <taxon>Viridiplantae</taxon>
        <taxon>Streptophyta</taxon>
        <taxon>Embryophyta</taxon>
        <taxon>Tracheophyta</taxon>
        <taxon>Spermatophyta</taxon>
        <taxon>Magnoliopsida</taxon>
        <taxon>eudicotyledons</taxon>
        <taxon>Gunneridae</taxon>
        <taxon>Pentapetalae</taxon>
        <taxon>rosids</taxon>
        <taxon>malvids</taxon>
        <taxon>Malvales</taxon>
        <taxon>Malvaceae</taxon>
        <taxon>Malvoideae</taxon>
        <taxon>Gossypium</taxon>
    </lineage>
</organism>
<name>A0ABR0QJM9_GOSAR</name>
<accession>A0ABR0QJM9</accession>
<reference evidence="2 3" key="1">
    <citation type="submission" date="2023-03" db="EMBL/GenBank/DDBJ databases">
        <title>WGS of Gossypium arboreum.</title>
        <authorList>
            <person name="Yu D."/>
        </authorList>
    </citation>
    <scope>NUCLEOTIDE SEQUENCE [LARGE SCALE GENOMIC DNA]</scope>
    <source>
        <tissue evidence="2">Leaf</tissue>
    </source>
</reference>
<evidence type="ECO:0000256" key="1">
    <source>
        <dbReference type="SAM" id="MobiDB-lite"/>
    </source>
</evidence>
<gene>
    <name evidence="2" type="ORF">PVK06_008319</name>
</gene>
<dbReference type="Proteomes" id="UP001358586">
    <property type="component" value="Chromosome 3"/>
</dbReference>
<feature type="region of interest" description="Disordered" evidence="1">
    <location>
        <begin position="1"/>
        <end position="36"/>
    </location>
</feature>
<keyword evidence="3" id="KW-1185">Reference proteome</keyword>
<comment type="caution">
    <text evidence="2">The sequence shown here is derived from an EMBL/GenBank/DDBJ whole genome shotgun (WGS) entry which is preliminary data.</text>
</comment>
<dbReference type="EMBL" id="JARKNE010000003">
    <property type="protein sequence ID" value="KAK5839521.1"/>
    <property type="molecule type" value="Genomic_DNA"/>
</dbReference>